<dbReference type="PANTHER" id="PTHR39428:SF1">
    <property type="entry name" value="F420H(2)-DEPENDENT QUINONE REDUCTASE RV1261C"/>
    <property type="match status" value="1"/>
</dbReference>
<dbReference type="Proteomes" id="UP000630097">
    <property type="component" value="Unassembled WGS sequence"/>
</dbReference>
<protein>
    <recommendedName>
        <fullName evidence="5">Nitroreductase family deazaflavin-dependent oxidoreductase</fullName>
    </recommendedName>
</protein>
<comment type="catalytic activity">
    <reaction evidence="2">
        <text>oxidized coenzyme F420-(gamma-L-Glu)(n) + a quinol + H(+) = reduced coenzyme F420-(gamma-L-Glu)(n) + a quinone</text>
        <dbReference type="Rhea" id="RHEA:39663"/>
        <dbReference type="Rhea" id="RHEA-COMP:12939"/>
        <dbReference type="Rhea" id="RHEA-COMP:14378"/>
        <dbReference type="ChEBI" id="CHEBI:15378"/>
        <dbReference type="ChEBI" id="CHEBI:24646"/>
        <dbReference type="ChEBI" id="CHEBI:132124"/>
        <dbReference type="ChEBI" id="CHEBI:133980"/>
        <dbReference type="ChEBI" id="CHEBI:139511"/>
    </reaction>
</comment>
<dbReference type="RefSeq" id="WP_203880771.1">
    <property type="nucleotide sequence ID" value="NZ_BAABHH010000001.1"/>
</dbReference>
<dbReference type="EMBL" id="BONV01000001">
    <property type="protein sequence ID" value="GIG77291.1"/>
    <property type="molecule type" value="Genomic_DNA"/>
</dbReference>
<dbReference type="Pfam" id="PF04075">
    <property type="entry name" value="F420H2_quin_red"/>
    <property type="match status" value="1"/>
</dbReference>
<proteinExistence type="inferred from homology"/>
<dbReference type="GO" id="GO:0005886">
    <property type="term" value="C:plasma membrane"/>
    <property type="evidence" value="ECO:0007669"/>
    <property type="project" value="TreeGrafter"/>
</dbReference>
<comment type="similarity">
    <text evidence="1">Belongs to the F420H(2)-dependent quinone reductase family.</text>
</comment>
<dbReference type="Gene3D" id="2.30.110.10">
    <property type="entry name" value="Electron Transport, Fmn-binding Protein, Chain A"/>
    <property type="match status" value="1"/>
</dbReference>
<evidence type="ECO:0008006" key="5">
    <source>
        <dbReference type="Google" id="ProtNLM"/>
    </source>
</evidence>
<dbReference type="PANTHER" id="PTHR39428">
    <property type="entry name" value="F420H(2)-DEPENDENT QUINONE REDUCTASE RV1261C"/>
    <property type="match status" value="1"/>
</dbReference>
<gene>
    <name evidence="3" type="ORF">Pka01_04180</name>
</gene>
<organism evidence="3 4">
    <name type="scientific">Planotetraspora kaengkrachanensis</name>
    <dbReference type="NCBI Taxonomy" id="575193"/>
    <lineage>
        <taxon>Bacteria</taxon>
        <taxon>Bacillati</taxon>
        <taxon>Actinomycetota</taxon>
        <taxon>Actinomycetes</taxon>
        <taxon>Streptosporangiales</taxon>
        <taxon>Streptosporangiaceae</taxon>
        <taxon>Planotetraspora</taxon>
    </lineage>
</organism>
<keyword evidence="4" id="KW-1185">Reference proteome</keyword>
<name>A0A8J3PRL5_9ACTN</name>
<evidence type="ECO:0000256" key="2">
    <source>
        <dbReference type="ARBA" id="ARBA00049106"/>
    </source>
</evidence>
<evidence type="ECO:0000313" key="4">
    <source>
        <dbReference type="Proteomes" id="UP000630097"/>
    </source>
</evidence>
<dbReference type="SUPFAM" id="SSF50475">
    <property type="entry name" value="FMN-binding split barrel"/>
    <property type="match status" value="1"/>
</dbReference>
<dbReference type="InterPro" id="IPR004378">
    <property type="entry name" value="F420H2_quin_Rdtase"/>
</dbReference>
<dbReference type="AlphaFoldDB" id="A0A8J3PRL5"/>
<sequence>MDDIREINRKTIDDFRAHEGGGPFEGRPILLLTTRGRSTGRPHTTPMMFMRDGDRLVVFASNAGATAHTDWFHNLLAEPKVTVEIGPEVYIAIATVTSGEERDRLWTAAKRDYSFFADHEKTAAPREIPVVVLDRIPEI</sequence>
<dbReference type="NCBIfam" id="TIGR00026">
    <property type="entry name" value="hi_GC_TIGR00026"/>
    <property type="match status" value="1"/>
</dbReference>
<evidence type="ECO:0000313" key="3">
    <source>
        <dbReference type="EMBL" id="GIG77291.1"/>
    </source>
</evidence>
<dbReference type="GO" id="GO:0070967">
    <property type="term" value="F:coenzyme F420 binding"/>
    <property type="evidence" value="ECO:0007669"/>
    <property type="project" value="TreeGrafter"/>
</dbReference>
<dbReference type="InterPro" id="IPR012349">
    <property type="entry name" value="Split_barrel_FMN-bd"/>
</dbReference>
<accession>A0A8J3PRL5</accession>
<comment type="caution">
    <text evidence="3">The sequence shown here is derived from an EMBL/GenBank/DDBJ whole genome shotgun (WGS) entry which is preliminary data.</text>
</comment>
<dbReference type="GO" id="GO:0016491">
    <property type="term" value="F:oxidoreductase activity"/>
    <property type="evidence" value="ECO:0007669"/>
    <property type="project" value="InterPro"/>
</dbReference>
<evidence type="ECO:0000256" key="1">
    <source>
        <dbReference type="ARBA" id="ARBA00008710"/>
    </source>
</evidence>
<reference evidence="3 4" key="1">
    <citation type="submission" date="2021-01" db="EMBL/GenBank/DDBJ databases">
        <title>Whole genome shotgun sequence of Planotetraspora kaengkrachanensis NBRC 104272.</title>
        <authorList>
            <person name="Komaki H."/>
            <person name="Tamura T."/>
        </authorList>
    </citation>
    <scope>NUCLEOTIDE SEQUENCE [LARGE SCALE GENOMIC DNA]</scope>
    <source>
        <strain evidence="3 4">NBRC 104272</strain>
    </source>
</reference>